<dbReference type="PANTHER" id="PTHR12419">
    <property type="entry name" value="OTU DOMAIN CONTAINING PROTEIN"/>
    <property type="match status" value="1"/>
</dbReference>
<keyword evidence="11" id="KW-1185">Reference proteome</keyword>
<dbReference type="GO" id="GO:0061578">
    <property type="term" value="F:K63-linked deubiquitinase activity"/>
    <property type="evidence" value="ECO:0007669"/>
    <property type="project" value="TreeGrafter"/>
</dbReference>
<dbReference type="SUPFAM" id="SSF46934">
    <property type="entry name" value="UBA-like"/>
    <property type="match status" value="1"/>
</dbReference>
<dbReference type="EC" id="3.4.19.12" evidence="3"/>
<dbReference type="EMBL" id="CAMPGE010004400">
    <property type="protein sequence ID" value="CAI2363246.1"/>
    <property type="molecule type" value="Genomic_DNA"/>
</dbReference>
<dbReference type="PANTHER" id="PTHR12419:SF4">
    <property type="entry name" value="OTU DOMAIN-CONTAINING PROTEIN 5"/>
    <property type="match status" value="1"/>
</dbReference>
<comment type="caution">
    <text evidence="10">The sequence shown here is derived from an EMBL/GenBank/DDBJ whole genome shotgun (WGS) entry which is preliminary data.</text>
</comment>
<evidence type="ECO:0000256" key="7">
    <source>
        <dbReference type="SAM" id="MobiDB-lite"/>
    </source>
</evidence>
<gene>
    <name evidence="10" type="ORF">ECRASSUSDP1_LOCUS4576</name>
</gene>
<dbReference type="AlphaFoldDB" id="A0AAD1U719"/>
<keyword evidence="6" id="KW-0378">Hydrolase</keyword>
<dbReference type="Pfam" id="PF02338">
    <property type="entry name" value="OTU"/>
    <property type="match status" value="1"/>
</dbReference>
<evidence type="ECO:0000256" key="1">
    <source>
        <dbReference type="ARBA" id="ARBA00000707"/>
    </source>
</evidence>
<protein>
    <recommendedName>
        <fullName evidence="3">ubiquitinyl hydrolase 1</fullName>
        <ecNumber evidence="3">3.4.19.12</ecNumber>
    </recommendedName>
</protein>
<sequence>MEQTELIAKKEEKDDLNKENSLEIAEESQDNLGDRNKSPLVNKCPFFVKEDVDCLDTEKKWLNGEIIGISETKVYIHYTGFSDKWNEWIKFDSKRIQHQWKPGRPFYINNRIDVKDTVDKWLEAIVVGIKDSGKVIRVHYKGYTAKWEEDLPIDSNRIAQIGHHSKAHGSGRKLRSGNLALNSLTKTVSSEEKSYQKIDRRNPEEKFEDDLDKAGLKIISIGSDGNCLFRAFSHQIYGTEDHYRYIRMRTMDYCEKEKIFFDHFIPEEYPSIEDYIRHRRQDGVWGDNLEIQILTELYRCKVMIYAYNSDPIFVMGETEQDERVVRISYHQNSHYNSVIPKEGAADKAWILSDTLGALEDTTFVDLEGRDELASAFGGSPCREGVIHRNGHTIDQIRNAVEESRRGFAEAFQRDLESVLEESRKMYEEANPSHFLEEQKAIEESKRNFQGEIRENHLINQSLQESLRSNSGNQFSNCSLASHDDEMQAAMLVSAMSSFNIQAYHRNELSRNPIVAQCVQLGFSEDLAIQALIQFGHNQDAILDYLFALNIQN</sequence>
<evidence type="ECO:0000256" key="2">
    <source>
        <dbReference type="ARBA" id="ARBA00010407"/>
    </source>
</evidence>
<comment type="similarity">
    <text evidence="2">Belongs to the peptidase C85 family.</text>
</comment>
<keyword evidence="5" id="KW-0833">Ubl conjugation pathway</keyword>
<dbReference type="Gene3D" id="3.90.70.80">
    <property type="match status" value="1"/>
</dbReference>
<organism evidence="10 11">
    <name type="scientific">Euplotes crassus</name>
    <dbReference type="NCBI Taxonomy" id="5936"/>
    <lineage>
        <taxon>Eukaryota</taxon>
        <taxon>Sar</taxon>
        <taxon>Alveolata</taxon>
        <taxon>Ciliophora</taxon>
        <taxon>Intramacronucleata</taxon>
        <taxon>Spirotrichea</taxon>
        <taxon>Hypotrichia</taxon>
        <taxon>Euplotida</taxon>
        <taxon>Euplotidae</taxon>
        <taxon>Moneuplotes</taxon>
    </lineage>
</organism>
<dbReference type="Gene3D" id="2.30.30.140">
    <property type="match status" value="2"/>
</dbReference>
<dbReference type="InterPro" id="IPR050704">
    <property type="entry name" value="Peptidase_C85-like"/>
</dbReference>
<evidence type="ECO:0000259" key="8">
    <source>
        <dbReference type="PROSITE" id="PS50030"/>
    </source>
</evidence>
<evidence type="ECO:0000256" key="5">
    <source>
        <dbReference type="ARBA" id="ARBA00022786"/>
    </source>
</evidence>
<name>A0AAD1U719_EUPCR</name>
<dbReference type="InterPro" id="IPR016197">
    <property type="entry name" value="Chromo-like_dom_sf"/>
</dbReference>
<dbReference type="GO" id="GO:0006508">
    <property type="term" value="P:proteolysis"/>
    <property type="evidence" value="ECO:0007669"/>
    <property type="project" value="UniProtKB-KW"/>
</dbReference>
<dbReference type="InterPro" id="IPR038765">
    <property type="entry name" value="Papain-like_cys_pep_sf"/>
</dbReference>
<dbReference type="GO" id="GO:0016579">
    <property type="term" value="P:protein deubiquitination"/>
    <property type="evidence" value="ECO:0007669"/>
    <property type="project" value="TreeGrafter"/>
</dbReference>
<accession>A0AAD1U719</accession>
<evidence type="ECO:0000259" key="9">
    <source>
        <dbReference type="PROSITE" id="PS50802"/>
    </source>
</evidence>
<proteinExistence type="inferred from homology"/>
<keyword evidence="4" id="KW-0645">Protease</keyword>
<dbReference type="CDD" id="cd22752">
    <property type="entry name" value="OTU_OTUD5-like"/>
    <property type="match status" value="1"/>
</dbReference>
<evidence type="ECO:0000256" key="3">
    <source>
        <dbReference type="ARBA" id="ARBA00012759"/>
    </source>
</evidence>
<feature type="domain" description="UBA" evidence="8">
    <location>
        <begin position="507"/>
        <end position="548"/>
    </location>
</feature>
<dbReference type="PROSITE" id="PS50802">
    <property type="entry name" value="OTU"/>
    <property type="match status" value="1"/>
</dbReference>
<comment type="catalytic activity">
    <reaction evidence="1">
        <text>Thiol-dependent hydrolysis of ester, thioester, amide, peptide and isopeptide bonds formed by the C-terminal Gly of ubiquitin (a 76-residue protein attached to proteins as an intracellular targeting signal).</text>
        <dbReference type="EC" id="3.4.19.12"/>
    </reaction>
</comment>
<dbReference type="CDD" id="cd20104">
    <property type="entry name" value="MBT_PHF20L1-like"/>
    <property type="match status" value="2"/>
</dbReference>
<evidence type="ECO:0000256" key="6">
    <source>
        <dbReference type="ARBA" id="ARBA00022801"/>
    </source>
</evidence>
<dbReference type="GO" id="GO:0004843">
    <property type="term" value="F:cysteine-type deubiquitinase activity"/>
    <property type="evidence" value="ECO:0007669"/>
    <property type="project" value="UniProtKB-EC"/>
</dbReference>
<dbReference type="InterPro" id="IPR015940">
    <property type="entry name" value="UBA"/>
</dbReference>
<reference evidence="10" key="1">
    <citation type="submission" date="2023-07" db="EMBL/GenBank/DDBJ databases">
        <authorList>
            <consortium name="AG Swart"/>
            <person name="Singh M."/>
            <person name="Singh A."/>
            <person name="Seah K."/>
            <person name="Emmerich C."/>
        </authorList>
    </citation>
    <scope>NUCLEOTIDE SEQUENCE</scope>
    <source>
        <strain evidence="10">DP1</strain>
    </source>
</reference>
<evidence type="ECO:0000313" key="11">
    <source>
        <dbReference type="Proteomes" id="UP001295684"/>
    </source>
</evidence>
<feature type="domain" description="OTU" evidence="9">
    <location>
        <begin position="216"/>
        <end position="341"/>
    </location>
</feature>
<dbReference type="Proteomes" id="UP001295684">
    <property type="component" value="Unassembled WGS sequence"/>
</dbReference>
<dbReference type="SUPFAM" id="SSF54160">
    <property type="entry name" value="Chromo domain-like"/>
    <property type="match status" value="2"/>
</dbReference>
<dbReference type="CDD" id="cd14270">
    <property type="entry name" value="UBA"/>
    <property type="match status" value="1"/>
</dbReference>
<dbReference type="SUPFAM" id="SSF54001">
    <property type="entry name" value="Cysteine proteinases"/>
    <property type="match status" value="1"/>
</dbReference>
<feature type="compositionally biased region" description="Basic and acidic residues" evidence="7">
    <location>
        <begin position="7"/>
        <end position="21"/>
    </location>
</feature>
<dbReference type="PROSITE" id="PS50030">
    <property type="entry name" value="UBA"/>
    <property type="match status" value="1"/>
</dbReference>
<dbReference type="InterPro" id="IPR003323">
    <property type="entry name" value="OTU_dom"/>
</dbReference>
<feature type="region of interest" description="Disordered" evidence="7">
    <location>
        <begin position="1"/>
        <end position="36"/>
    </location>
</feature>
<evidence type="ECO:0000313" key="10">
    <source>
        <dbReference type="EMBL" id="CAI2363246.1"/>
    </source>
</evidence>
<evidence type="ECO:0000256" key="4">
    <source>
        <dbReference type="ARBA" id="ARBA00022670"/>
    </source>
</evidence>
<dbReference type="InterPro" id="IPR009060">
    <property type="entry name" value="UBA-like_sf"/>
</dbReference>